<keyword evidence="2" id="KW-0808">Transferase</keyword>
<dbReference type="SMR" id="A0A445L8K0"/>
<protein>
    <submittedName>
        <fullName evidence="5">7-methylxanthosine synthase 1</fullName>
    </submittedName>
</protein>
<evidence type="ECO:0000256" key="1">
    <source>
        <dbReference type="ARBA" id="ARBA00022603"/>
    </source>
</evidence>
<dbReference type="InterPro" id="IPR029063">
    <property type="entry name" value="SAM-dependent_MTases_sf"/>
</dbReference>
<dbReference type="Gramene" id="XM_028368885.1">
    <property type="protein sequence ID" value="XP_028224686.1"/>
    <property type="gene ID" value="LOC114406237"/>
</dbReference>
<dbReference type="AlphaFoldDB" id="A0A445L8K0"/>
<dbReference type="GO" id="GO:0032259">
    <property type="term" value="P:methylation"/>
    <property type="evidence" value="ECO:0007669"/>
    <property type="project" value="UniProtKB-KW"/>
</dbReference>
<dbReference type="Gene3D" id="1.10.1200.270">
    <property type="entry name" value="Methyltransferase, alpha-helical capping domain"/>
    <property type="match status" value="1"/>
</dbReference>
<proteinExistence type="predicted"/>
<evidence type="ECO:0000313" key="5">
    <source>
        <dbReference type="EMBL" id="RZC19543.1"/>
    </source>
</evidence>
<reference evidence="5 6" key="1">
    <citation type="submission" date="2018-09" db="EMBL/GenBank/DDBJ databases">
        <title>A high-quality reference genome of wild soybean provides a powerful tool to mine soybean genomes.</title>
        <authorList>
            <person name="Xie M."/>
            <person name="Chung C.Y.L."/>
            <person name="Li M.-W."/>
            <person name="Wong F.-L."/>
            <person name="Chan T.-F."/>
            <person name="Lam H.-M."/>
        </authorList>
    </citation>
    <scope>NUCLEOTIDE SEQUENCE [LARGE SCALE GENOMIC DNA]</scope>
    <source>
        <strain evidence="6">cv. W05</strain>
        <tissue evidence="5">Hypocotyl of etiolated seedlings</tissue>
    </source>
</reference>
<dbReference type="PANTHER" id="PTHR31009">
    <property type="entry name" value="S-ADENOSYL-L-METHIONINE:CARBOXYL METHYLTRANSFERASE FAMILY PROTEIN"/>
    <property type="match status" value="1"/>
</dbReference>
<accession>A0A445L8K0</accession>
<dbReference type="SUPFAM" id="SSF53335">
    <property type="entry name" value="S-adenosyl-L-methionine-dependent methyltransferases"/>
    <property type="match status" value="1"/>
</dbReference>
<comment type="caution">
    <text evidence="5">The sequence shown here is derived from an EMBL/GenBank/DDBJ whole genome shotgun (WGS) entry which is preliminary data.</text>
</comment>
<dbReference type="Gene3D" id="3.40.50.150">
    <property type="entry name" value="Vaccinia Virus protein VP39"/>
    <property type="match status" value="1"/>
</dbReference>
<keyword evidence="6" id="KW-1185">Reference proteome</keyword>
<dbReference type="GO" id="GO:0046872">
    <property type="term" value="F:metal ion binding"/>
    <property type="evidence" value="ECO:0007669"/>
    <property type="project" value="UniProtKB-KW"/>
</dbReference>
<gene>
    <name evidence="5" type="ORF">D0Y65_006393</name>
</gene>
<dbReference type="InterPro" id="IPR005299">
    <property type="entry name" value="MeTrfase_7"/>
</dbReference>
<sequence length="367" mass="41850">MARERVLRMNDGVGETSYADNSTVQQKVILKVKPILEESIKRLCCTNFKSKLRVADLGCASGPNALMVMYDIVTIIDNTKLSLNQEGQVIWLQIYLNDLFENDFNNIFKLLPSFYQRVQERRDGVGACVVNATPGSFYGRLFPNNYIHFFQSSYSLHWLSQTPEELIKGAKPLNKGNIYITTTSSPIVFKAYLEQFQRDFSFFLKSRSDELKVGGIMVLTFQGREKAHEITHPLVVIGMLLKDMILEGLVEETKLDSFNLPIYFPTMEEVREVIEAEGSFTLQTLKTFKLGWDANLQDEVNGSLLDSKIRGEFIAKSIRVVFEPILTVEFGNEIMDELFSRFATKISQLIEFEALEYTNLVMSMGKA</sequence>
<dbReference type="GO" id="GO:0008168">
    <property type="term" value="F:methyltransferase activity"/>
    <property type="evidence" value="ECO:0007669"/>
    <property type="project" value="UniProtKB-KW"/>
</dbReference>
<dbReference type="Pfam" id="PF03492">
    <property type="entry name" value="Methyltransf_7"/>
    <property type="match status" value="1"/>
</dbReference>
<name>A0A445L8K0_GLYSO</name>
<evidence type="ECO:0000256" key="4">
    <source>
        <dbReference type="ARBA" id="ARBA00022842"/>
    </source>
</evidence>
<evidence type="ECO:0000256" key="3">
    <source>
        <dbReference type="ARBA" id="ARBA00022723"/>
    </source>
</evidence>
<keyword evidence="1" id="KW-0489">Methyltransferase</keyword>
<dbReference type="Proteomes" id="UP000289340">
    <property type="component" value="Chromosome 3"/>
</dbReference>
<evidence type="ECO:0000256" key="2">
    <source>
        <dbReference type="ARBA" id="ARBA00022679"/>
    </source>
</evidence>
<keyword evidence="4" id="KW-0460">Magnesium</keyword>
<evidence type="ECO:0000313" key="6">
    <source>
        <dbReference type="Proteomes" id="UP000289340"/>
    </source>
</evidence>
<dbReference type="EMBL" id="QZWG01000003">
    <property type="protein sequence ID" value="RZC19543.1"/>
    <property type="molecule type" value="Genomic_DNA"/>
</dbReference>
<organism evidence="5 6">
    <name type="scientific">Glycine soja</name>
    <name type="common">Wild soybean</name>
    <dbReference type="NCBI Taxonomy" id="3848"/>
    <lineage>
        <taxon>Eukaryota</taxon>
        <taxon>Viridiplantae</taxon>
        <taxon>Streptophyta</taxon>
        <taxon>Embryophyta</taxon>
        <taxon>Tracheophyta</taxon>
        <taxon>Spermatophyta</taxon>
        <taxon>Magnoliopsida</taxon>
        <taxon>eudicotyledons</taxon>
        <taxon>Gunneridae</taxon>
        <taxon>Pentapetalae</taxon>
        <taxon>rosids</taxon>
        <taxon>fabids</taxon>
        <taxon>Fabales</taxon>
        <taxon>Fabaceae</taxon>
        <taxon>Papilionoideae</taxon>
        <taxon>50 kb inversion clade</taxon>
        <taxon>NPAAA clade</taxon>
        <taxon>indigoferoid/millettioid clade</taxon>
        <taxon>Phaseoleae</taxon>
        <taxon>Glycine</taxon>
        <taxon>Glycine subgen. Soja</taxon>
    </lineage>
</organism>
<dbReference type="InterPro" id="IPR042086">
    <property type="entry name" value="MeTrfase_capping"/>
</dbReference>
<keyword evidence="3" id="KW-0479">Metal-binding</keyword>